<reference evidence="2" key="1">
    <citation type="submission" date="2017-03" db="EMBL/GenBank/DDBJ databases">
        <authorList>
            <consortium name="AG Boll"/>
        </authorList>
    </citation>
    <scope>NUCLEOTIDE SEQUENCE [LARGE SCALE GENOMIC DNA]</scope>
    <source>
        <strain evidence="2">Chol</strain>
    </source>
</reference>
<evidence type="ECO:0000256" key="1">
    <source>
        <dbReference type="SAM" id="MobiDB-lite"/>
    </source>
</evidence>
<sequence>MADIICVIGNKGGTGKTTLSHMLCQGLGLLGQRSVCVLTDTDREPLDPVNRRYLTADARTHETLGKVMEKIRALDAWLGVVDGGGNRTEMDHRLYGLADLVLLPFRDSHEDIRTVTRDLERFPRAYAVPMQWPTNAWQRDAADRAMREFLSQYQDRILDPVSALSASKLLLQKQMPLALPTALANACRSVSCQVIDLLQLEVSGEPVAHTRKHARSGGNIVETGAQTPPNPPPGRFPAPVRFGYGV</sequence>
<keyword evidence="3" id="KW-1185">Reference proteome</keyword>
<dbReference type="AlphaFoldDB" id="A0A7Z7MWL4"/>
<evidence type="ECO:0000313" key="3">
    <source>
        <dbReference type="Proteomes" id="UP000242886"/>
    </source>
</evidence>
<dbReference type="EMBL" id="LT837803">
    <property type="protein sequence ID" value="SMB31291.1"/>
    <property type="molecule type" value="Genomic_DNA"/>
</dbReference>
<proteinExistence type="predicted"/>
<accession>A0A7Z7MWL4</accession>
<evidence type="ECO:0008006" key="4">
    <source>
        <dbReference type="Google" id="ProtNLM"/>
    </source>
</evidence>
<evidence type="ECO:0000313" key="2">
    <source>
        <dbReference type="EMBL" id="SMB31291.1"/>
    </source>
</evidence>
<feature type="region of interest" description="Disordered" evidence="1">
    <location>
        <begin position="212"/>
        <end position="236"/>
    </location>
</feature>
<dbReference type="InterPro" id="IPR027417">
    <property type="entry name" value="P-loop_NTPase"/>
</dbReference>
<dbReference type="Proteomes" id="UP000242886">
    <property type="component" value="Chromosome SDENCHOL"/>
</dbReference>
<name>A0A7Z7MWL4_9PROT</name>
<protein>
    <recommendedName>
        <fullName evidence="4">CobQ/CobB/MinD/ParA nucleotide binding domain-containing protein</fullName>
    </recommendedName>
</protein>
<organism evidence="2 3">
    <name type="scientific">Sterolibacterium denitrificans</name>
    <dbReference type="NCBI Taxonomy" id="157592"/>
    <lineage>
        <taxon>Bacteria</taxon>
        <taxon>Pseudomonadati</taxon>
        <taxon>Pseudomonadota</taxon>
        <taxon>Betaproteobacteria</taxon>
        <taxon>Nitrosomonadales</taxon>
        <taxon>Sterolibacteriaceae</taxon>
        <taxon>Sterolibacterium</taxon>
    </lineage>
</organism>
<gene>
    <name evidence="2" type="ORF">SDENCHOL_21126</name>
</gene>
<dbReference type="Gene3D" id="3.40.50.300">
    <property type="entry name" value="P-loop containing nucleotide triphosphate hydrolases"/>
    <property type="match status" value="1"/>
</dbReference>
<dbReference type="SUPFAM" id="SSF52540">
    <property type="entry name" value="P-loop containing nucleoside triphosphate hydrolases"/>
    <property type="match status" value="1"/>
</dbReference>
<dbReference type="RefSeq" id="WP_231912983.1">
    <property type="nucleotide sequence ID" value="NZ_LFZK01000001.1"/>
</dbReference>